<evidence type="ECO:0000313" key="3">
    <source>
        <dbReference type="Proteomes" id="UP000216498"/>
    </source>
</evidence>
<organism evidence="2 3">
    <name type="scientific">Virgibacillus indicus</name>
    <dbReference type="NCBI Taxonomy" id="2024554"/>
    <lineage>
        <taxon>Bacteria</taxon>
        <taxon>Bacillati</taxon>
        <taxon>Bacillota</taxon>
        <taxon>Bacilli</taxon>
        <taxon>Bacillales</taxon>
        <taxon>Bacillaceae</taxon>
        <taxon>Virgibacillus</taxon>
    </lineage>
</organism>
<dbReference type="Pfam" id="PF03009">
    <property type="entry name" value="GDPD"/>
    <property type="match status" value="1"/>
</dbReference>
<keyword evidence="3" id="KW-1185">Reference proteome</keyword>
<gene>
    <name evidence="2" type="ORF">CIL03_11630</name>
</gene>
<comment type="caution">
    <text evidence="2">The sequence shown here is derived from an EMBL/GenBank/DDBJ whole genome shotgun (WGS) entry which is preliminary data.</text>
</comment>
<dbReference type="GO" id="GO:0008081">
    <property type="term" value="F:phosphoric diester hydrolase activity"/>
    <property type="evidence" value="ECO:0007669"/>
    <property type="project" value="InterPro"/>
</dbReference>
<dbReference type="EMBL" id="NPMS01000005">
    <property type="protein sequence ID" value="OZU88298.1"/>
    <property type="molecule type" value="Genomic_DNA"/>
</dbReference>
<dbReference type="Gene3D" id="3.20.20.190">
    <property type="entry name" value="Phosphatidylinositol (PI) phosphodiesterase"/>
    <property type="match status" value="1"/>
</dbReference>
<dbReference type="PANTHER" id="PTHR46211">
    <property type="entry name" value="GLYCEROPHOSPHORYL DIESTER PHOSPHODIESTERASE"/>
    <property type="match status" value="1"/>
</dbReference>
<evidence type="ECO:0000313" key="2">
    <source>
        <dbReference type="EMBL" id="OZU88298.1"/>
    </source>
</evidence>
<dbReference type="OrthoDB" id="384721at2"/>
<dbReference type="SUPFAM" id="SSF51695">
    <property type="entry name" value="PLC-like phosphodiesterases"/>
    <property type="match status" value="1"/>
</dbReference>
<reference evidence="2 3" key="1">
    <citation type="submission" date="2017-08" db="EMBL/GenBank/DDBJ databases">
        <title>Virgibacillus indicus sp. nov. and Virgibacillus profoundi sp. nov, two moderately halophilic bacteria isolated from marine sediment by using the Microfluidic Streak Plate.</title>
        <authorList>
            <person name="Xu B."/>
            <person name="Hu B."/>
            <person name="Wang J."/>
            <person name="Zhu Y."/>
            <person name="Huang L."/>
            <person name="Du W."/>
            <person name="Huang Y."/>
        </authorList>
    </citation>
    <scope>NUCLEOTIDE SEQUENCE [LARGE SCALE GENOMIC DNA]</scope>
    <source>
        <strain evidence="2 3">IO3-P2-C2</strain>
    </source>
</reference>
<feature type="domain" description="GP-PDE" evidence="1">
    <location>
        <begin position="3"/>
        <end position="236"/>
    </location>
</feature>
<dbReference type="AlphaFoldDB" id="A0A265N8F3"/>
<protein>
    <submittedName>
        <fullName evidence="2">Glycerophosphodiester phosphodiesterase</fullName>
    </submittedName>
</protein>
<dbReference type="RefSeq" id="WP_094886037.1">
    <property type="nucleotide sequence ID" value="NZ_NPMS01000005.1"/>
</dbReference>
<dbReference type="Proteomes" id="UP000216498">
    <property type="component" value="Unassembled WGS sequence"/>
</dbReference>
<name>A0A265N8F3_9BACI</name>
<accession>A0A265N8F3</accession>
<dbReference type="PROSITE" id="PS51704">
    <property type="entry name" value="GP_PDE"/>
    <property type="match status" value="1"/>
</dbReference>
<dbReference type="GO" id="GO:0006629">
    <property type="term" value="P:lipid metabolic process"/>
    <property type="evidence" value="ECO:0007669"/>
    <property type="project" value="InterPro"/>
</dbReference>
<dbReference type="InterPro" id="IPR030395">
    <property type="entry name" value="GP_PDE_dom"/>
</dbReference>
<dbReference type="PANTHER" id="PTHR46211:SF14">
    <property type="entry name" value="GLYCEROPHOSPHODIESTER PHOSPHODIESTERASE"/>
    <property type="match status" value="1"/>
</dbReference>
<evidence type="ECO:0000259" key="1">
    <source>
        <dbReference type="PROSITE" id="PS51704"/>
    </source>
</evidence>
<proteinExistence type="predicted"/>
<dbReference type="InterPro" id="IPR017946">
    <property type="entry name" value="PLC-like_Pdiesterase_TIM-brl"/>
</dbReference>
<sequence>MKIKALAHRGYPIKYPENTIASYQAALNLNFTHVELDVQLSKDGIPVLMHDSTIDRTTNGQGMVKEYTLEELRSFQVGEGEKIPTLEEALLFAKDKIFVSIELKQKGDLYIGIEEAVLNVIQKTGMLKQVYVNSFDHYAIAKMRSLSDDIELGIIQHGASPAVIPFMKQINATYLSLRIEYLTKEYAKSCKEAGITIVVWPVDNEEQFIKAMNYQNVLCTTNELERFKSLYARYFT</sequence>